<name>A0ABM9YZN4_VIBOR</name>
<dbReference type="PROSITE" id="PS01124">
    <property type="entry name" value="HTH_ARAC_FAMILY_2"/>
    <property type="match status" value="1"/>
</dbReference>
<dbReference type="PANTHER" id="PTHR47894:SF1">
    <property type="entry name" value="HTH-TYPE TRANSCRIPTIONAL REGULATOR VQSM"/>
    <property type="match status" value="1"/>
</dbReference>
<keyword evidence="1" id="KW-0805">Transcription regulation</keyword>
<dbReference type="EMBL" id="ACZV01000005">
    <property type="protein sequence ID" value="EEX92885.1"/>
    <property type="molecule type" value="Genomic_DNA"/>
</dbReference>
<dbReference type="Pfam" id="PF12833">
    <property type="entry name" value="HTH_18"/>
    <property type="match status" value="1"/>
</dbReference>
<protein>
    <submittedName>
        <fullName evidence="5">Transcriptional regulator AraC family</fullName>
    </submittedName>
</protein>
<dbReference type="InterPro" id="IPR020449">
    <property type="entry name" value="Tscrpt_reg_AraC-type_HTH"/>
</dbReference>
<accession>A0ABM9YZN4</accession>
<proteinExistence type="predicted"/>
<gene>
    <name evidence="5" type="ORF">VIA_003530</name>
</gene>
<evidence type="ECO:0000259" key="4">
    <source>
        <dbReference type="PROSITE" id="PS01124"/>
    </source>
</evidence>
<feature type="domain" description="HTH araC/xylS-type" evidence="4">
    <location>
        <begin position="239"/>
        <end position="337"/>
    </location>
</feature>
<keyword evidence="2" id="KW-0238">DNA-binding</keyword>
<evidence type="ECO:0000256" key="1">
    <source>
        <dbReference type="ARBA" id="ARBA00023015"/>
    </source>
</evidence>
<dbReference type="Proteomes" id="UP000003515">
    <property type="component" value="Unassembled WGS sequence"/>
</dbReference>
<evidence type="ECO:0000313" key="6">
    <source>
        <dbReference type="Proteomes" id="UP000003515"/>
    </source>
</evidence>
<dbReference type="InterPro" id="IPR009057">
    <property type="entry name" value="Homeodomain-like_sf"/>
</dbReference>
<evidence type="ECO:0000256" key="2">
    <source>
        <dbReference type="ARBA" id="ARBA00023125"/>
    </source>
</evidence>
<organism evidence="5 6">
    <name type="scientific">Vibrio orientalis CIP 102891 = ATCC 33934</name>
    <dbReference type="NCBI Taxonomy" id="675816"/>
    <lineage>
        <taxon>Bacteria</taxon>
        <taxon>Pseudomonadati</taxon>
        <taxon>Pseudomonadota</taxon>
        <taxon>Gammaproteobacteria</taxon>
        <taxon>Vibrionales</taxon>
        <taxon>Vibrionaceae</taxon>
        <taxon>Vibrio</taxon>
        <taxon>Vibrio oreintalis group</taxon>
    </lineage>
</organism>
<evidence type="ECO:0000256" key="3">
    <source>
        <dbReference type="ARBA" id="ARBA00023163"/>
    </source>
</evidence>
<dbReference type="RefSeq" id="WP_004414825.1">
    <property type="nucleotide sequence ID" value="NZ_ACZV01000005.1"/>
</dbReference>
<dbReference type="SUPFAM" id="SSF46689">
    <property type="entry name" value="Homeodomain-like"/>
    <property type="match status" value="1"/>
</dbReference>
<dbReference type="PRINTS" id="PR00032">
    <property type="entry name" value="HTHARAC"/>
</dbReference>
<dbReference type="InterPro" id="IPR018060">
    <property type="entry name" value="HTH_AraC"/>
</dbReference>
<sequence>MNKPKPELNKTVTLHKGWASLYSAAQKQLGIPSTHRKDNLILNDRLDLNELRRELYYLTQQNGGELFPIACAQHVGPLTFGAFSTALWTASNLNTALQIIAEHSIIISSAIKLELHYDNLGNVEVWIMDYETLAEKRVTYLGRTLYIATLVQIVQSIAMNKTCEVQIKLTNQLGTESSLSMLQLMNNTLVEANHPLNKICIKKQNLWSNNIHYDTELHYAALNLVRKQAETLKKNDLILKIYNILNELDNLSQVSANSISKALYINVRTLNRKLSQMNTSYRGIIEGYRKEKALHLLQSSSSNITEVAFQLGYADLSSFSRAFKRWTGTSPMQIKPSSLTKK</sequence>
<keyword evidence="3" id="KW-0804">Transcription</keyword>
<evidence type="ECO:0000313" key="5">
    <source>
        <dbReference type="EMBL" id="EEX92885.1"/>
    </source>
</evidence>
<dbReference type="Gene3D" id="1.10.10.60">
    <property type="entry name" value="Homeodomain-like"/>
    <property type="match status" value="1"/>
</dbReference>
<reference evidence="5 6" key="1">
    <citation type="submission" date="2009-10" db="EMBL/GenBank/DDBJ databases">
        <authorList>
            <consortium name="Los Alamos National Laboratory (LANL)"/>
            <consortium name="National Microbial Pathogen Data Resource (NMPDR)"/>
            <person name="Munk A.C."/>
            <person name="Chertkov O."/>
            <person name="Tapia R."/>
            <person name="Green L."/>
            <person name="Rogers Y."/>
            <person name="Detter J.C."/>
            <person name="Bruce D."/>
            <person name="Brettin T.S."/>
            <person name="Colwell R.R."/>
            <person name="Huq A."/>
            <person name="Grim C.J."/>
            <person name="Hasan N.A."/>
            <person name="Bartels D."/>
            <person name="Vonstein V."/>
        </authorList>
    </citation>
    <scope>NUCLEOTIDE SEQUENCE [LARGE SCALE GENOMIC DNA]</scope>
    <source>
        <strain evidence="5 6">CIP 102891</strain>
    </source>
</reference>
<dbReference type="SMART" id="SM00342">
    <property type="entry name" value="HTH_ARAC"/>
    <property type="match status" value="1"/>
</dbReference>
<keyword evidence="6" id="KW-1185">Reference proteome</keyword>
<comment type="caution">
    <text evidence="5">The sequence shown here is derived from an EMBL/GenBank/DDBJ whole genome shotgun (WGS) entry which is preliminary data.</text>
</comment>
<dbReference type="PANTHER" id="PTHR47894">
    <property type="entry name" value="HTH-TYPE TRANSCRIPTIONAL REGULATOR GADX"/>
    <property type="match status" value="1"/>
</dbReference>